<dbReference type="PANTHER" id="PTHR37529">
    <property type="entry name" value="TRANSPOSASE INSG FOR INSERTION SEQUENCE ELEMENT IS4-RELATED"/>
    <property type="match status" value="1"/>
</dbReference>
<dbReference type="NCBIfam" id="NF033592">
    <property type="entry name" value="transpos_IS4_1"/>
    <property type="match status" value="1"/>
</dbReference>
<dbReference type="PANTHER" id="PTHR37529:SF1">
    <property type="entry name" value="TRANSPOSASE INSG FOR INSERTION SEQUENCE ELEMENT IS4-RELATED"/>
    <property type="match status" value="1"/>
</dbReference>
<keyword evidence="3" id="KW-1185">Reference proteome</keyword>
<dbReference type="GO" id="GO:0003677">
    <property type="term" value="F:DNA binding"/>
    <property type="evidence" value="ECO:0007669"/>
    <property type="project" value="InterPro"/>
</dbReference>
<dbReference type="EMBL" id="CP036263">
    <property type="protein sequence ID" value="QDS98842.1"/>
    <property type="molecule type" value="Genomic_DNA"/>
</dbReference>
<feature type="domain" description="Transposase IS4-like" evidence="1">
    <location>
        <begin position="133"/>
        <end position="369"/>
    </location>
</feature>
<sequence length="469" mass="54041">MGNFNQDRFQQQVSFLRRQFLQDGDLPFTDVLSEQIVSQALTASKVVWNDSIYPPLVTLWVFLSQVLSADHSCRAAVARLLTHRLSQGQSECSPETGAYCQARKRLPEEFFSDVAQETGQALDHSAQSDWLWKNRRVYLFDGSTVTMPDTPENQNAYPQHDSQKPGLGFPLARIAAIFSLSCGAIIDLGICRYAGKGRGELSVFRALWHFFRPGDVVLTDRLYCTWRELCTLKQRGVDSVSGLQAMRKADFRKGKRLGKEDHLVQWPRPQIRSLSWQAQKLLPEFLTVRECRIHIKQAGFRSKTIVVVTTLLDAKEFTKEDIGELYRARWNVELDLRSVKQTLQMDVLRCKTPELVRKEIWTHVLAYNLIRTIMAQAASKHGIQPRTVSFKGALQFLEEFQRLIDYQACRGGAHRMVLYQQLLDCVASHRVADRPDRFEPRLLKRRPKHFAFLRKPRHVIKSEMVKGVR</sequence>
<evidence type="ECO:0000313" key="3">
    <source>
        <dbReference type="Proteomes" id="UP000319852"/>
    </source>
</evidence>
<dbReference type="SUPFAM" id="SSF53098">
    <property type="entry name" value="Ribonuclease H-like"/>
    <property type="match status" value="1"/>
</dbReference>
<dbReference type="Proteomes" id="UP000319852">
    <property type="component" value="Chromosome"/>
</dbReference>
<dbReference type="KEGG" id="amob:HG15A2_21270"/>
<dbReference type="InterPro" id="IPR002559">
    <property type="entry name" value="Transposase_11"/>
</dbReference>
<dbReference type="GO" id="GO:0006313">
    <property type="term" value="P:DNA transposition"/>
    <property type="evidence" value="ECO:0007669"/>
    <property type="project" value="InterPro"/>
</dbReference>
<dbReference type="AlphaFoldDB" id="A0A517MVE2"/>
<dbReference type="GO" id="GO:0004803">
    <property type="term" value="F:transposase activity"/>
    <property type="evidence" value="ECO:0007669"/>
    <property type="project" value="InterPro"/>
</dbReference>
<accession>A0A517MVE2</accession>
<reference evidence="2 3" key="1">
    <citation type="submission" date="2019-02" db="EMBL/GenBank/DDBJ databases">
        <title>Deep-cultivation of Planctomycetes and their phenomic and genomic characterization uncovers novel biology.</title>
        <authorList>
            <person name="Wiegand S."/>
            <person name="Jogler M."/>
            <person name="Boedeker C."/>
            <person name="Pinto D."/>
            <person name="Vollmers J."/>
            <person name="Rivas-Marin E."/>
            <person name="Kohn T."/>
            <person name="Peeters S.H."/>
            <person name="Heuer A."/>
            <person name="Rast P."/>
            <person name="Oberbeckmann S."/>
            <person name="Bunk B."/>
            <person name="Jeske O."/>
            <person name="Meyerdierks A."/>
            <person name="Storesund J.E."/>
            <person name="Kallscheuer N."/>
            <person name="Luecker S."/>
            <person name="Lage O.M."/>
            <person name="Pohl T."/>
            <person name="Merkel B.J."/>
            <person name="Hornburger P."/>
            <person name="Mueller R.-W."/>
            <person name="Bruemmer F."/>
            <person name="Labrenz M."/>
            <person name="Spormann A.M."/>
            <person name="Op den Camp H."/>
            <person name="Overmann J."/>
            <person name="Amann R."/>
            <person name="Jetten M.S.M."/>
            <person name="Mascher T."/>
            <person name="Medema M.H."/>
            <person name="Devos D.P."/>
            <person name="Kaster A.-K."/>
            <person name="Ovreas L."/>
            <person name="Rohde M."/>
            <person name="Galperin M.Y."/>
            <person name="Jogler C."/>
        </authorList>
    </citation>
    <scope>NUCLEOTIDE SEQUENCE [LARGE SCALE GENOMIC DNA]</scope>
    <source>
        <strain evidence="2 3">HG15A2</strain>
    </source>
</reference>
<organism evidence="2 3">
    <name type="scientific">Adhaeretor mobilis</name>
    <dbReference type="NCBI Taxonomy" id="1930276"/>
    <lineage>
        <taxon>Bacteria</taxon>
        <taxon>Pseudomonadati</taxon>
        <taxon>Planctomycetota</taxon>
        <taxon>Planctomycetia</taxon>
        <taxon>Pirellulales</taxon>
        <taxon>Lacipirellulaceae</taxon>
        <taxon>Adhaeretor</taxon>
    </lineage>
</organism>
<gene>
    <name evidence="2" type="ORF">HG15A2_21270</name>
</gene>
<dbReference type="InterPro" id="IPR012337">
    <property type="entry name" value="RNaseH-like_sf"/>
</dbReference>
<dbReference type="RefSeq" id="WP_145060113.1">
    <property type="nucleotide sequence ID" value="NZ_CP036263.1"/>
</dbReference>
<dbReference type="Pfam" id="PF01609">
    <property type="entry name" value="DDE_Tnp_1"/>
    <property type="match status" value="1"/>
</dbReference>
<proteinExistence type="predicted"/>
<evidence type="ECO:0000259" key="1">
    <source>
        <dbReference type="Pfam" id="PF01609"/>
    </source>
</evidence>
<name>A0A517MVE2_9BACT</name>
<protein>
    <submittedName>
        <fullName evidence="2">Transposase DDE domain protein</fullName>
    </submittedName>
</protein>
<evidence type="ECO:0000313" key="2">
    <source>
        <dbReference type="EMBL" id="QDS98842.1"/>
    </source>
</evidence>
<dbReference type="OrthoDB" id="290144at2"/>
<dbReference type="InterPro" id="IPR047952">
    <property type="entry name" value="Transpos_IS4"/>
</dbReference>